<dbReference type="GO" id="GO:0004066">
    <property type="term" value="F:asparagine synthase (glutamine-hydrolyzing) activity"/>
    <property type="evidence" value="ECO:0007669"/>
    <property type="project" value="UniProtKB-EC"/>
</dbReference>
<comment type="similarity">
    <text evidence="2">Belongs to the asparagine synthetase family.</text>
</comment>
<evidence type="ECO:0000256" key="5">
    <source>
        <dbReference type="ARBA" id="ARBA00022840"/>
    </source>
</evidence>
<dbReference type="EC" id="6.3.5.4" evidence="3"/>
<dbReference type="GO" id="GO:0005524">
    <property type="term" value="F:ATP binding"/>
    <property type="evidence" value="ECO:0007669"/>
    <property type="project" value="UniProtKB-KW"/>
</dbReference>
<dbReference type="InterPro" id="IPR017932">
    <property type="entry name" value="GATase_2_dom"/>
</dbReference>
<dbReference type="MEROPS" id="C44.001"/>
<keyword evidence="5 10" id="KW-0067">ATP-binding</keyword>
<dbReference type="Pfam" id="PF13537">
    <property type="entry name" value="GATase_7"/>
    <property type="match status" value="1"/>
</dbReference>
<dbReference type="InterPro" id="IPR033738">
    <property type="entry name" value="AsnB_N"/>
</dbReference>
<dbReference type="Proteomes" id="UP000001544">
    <property type="component" value="Chromosome"/>
</dbReference>
<evidence type="ECO:0000256" key="11">
    <source>
        <dbReference type="PIRSR" id="PIRSR001589-3"/>
    </source>
</evidence>
<keyword evidence="6 9" id="KW-0061">Asparagine biosynthesis</keyword>
<evidence type="ECO:0000256" key="9">
    <source>
        <dbReference type="PIRSR" id="PIRSR001589-1"/>
    </source>
</evidence>
<evidence type="ECO:0000256" key="4">
    <source>
        <dbReference type="ARBA" id="ARBA00022741"/>
    </source>
</evidence>
<dbReference type="RefSeq" id="WP_012960573.1">
    <property type="nucleotide sequence ID" value="NC_013791.2"/>
</dbReference>
<feature type="binding site" evidence="10">
    <location>
        <begin position="360"/>
        <end position="361"/>
    </location>
    <ligand>
        <name>ATP</name>
        <dbReference type="ChEBI" id="CHEBI:30616"/>
    </ligand>
</feature>
<keyword evidence="4 10" id="KW-0547">Nucleotide-binding</keyword>
<evidence type="ECO:0000256" key="6">
    <source>
        <dbReference type="ARBA" id="ARBA00022888"/>
    </source>
</evidence>
<dbReference type="InterPro" id="IPR001962">
    <property type="entry name" value="Asn_synthase"/>
</dbReference>
<evidence type="ECO:0000313" key="13">
    <source>
        <dbReference type="EMBL" id="ADC49300.1"/>
    </source>
</evidence>
<dbReference type="CDD" id="cd00712">
    <property type="entry name" value="AsnB"/>
    <property type="match status" value="1"/>
</dbReference>
<evidence type="ECO:0000256" key="3">
    <source>
        <dbReference type="ARBA" id="ARBA00012737"/>
    </source>
</evidence>
<evidence type="ECO:0000256" key="10">
    <source>
        <dbReference type="PIRSR" id="PIRSR001589-2"/>
    </source>
</evidence>
<dbReference type="Gene3D" id="3.40.50.620">
    <property type="entry name" value="HUPs"/>
    <property type="match status" value="1"/>
</dbReference>
<keyword evidence="7 9" id="KW-0315">Glutamine amidotransferase</keyword>
<dbReference type="SUPFAM" id="SSF52402">
    <property type="entry name" value="Adenine nucleotide alpha hydrolases-like"/>
    <property type="match status" value="1"/>
</dbReference>
<dbReference type="EMBL" id="CP001878">
    <property type="protein sequence ID" value="ADC49300.1"/>
    <property type="molecule type" value="Genomic_DNA"/>
</dbReference>
<sequence length="640" mass="74314">MCGFIGCMYNKPKEMNADIKNQFVEMNSIITHRGPDDEGYYIDDYVHFGFRRLSIVDLESGHQPLSYENERYWIIFNGEIYNHIELRKQLLNKGFNFSTHSDTEVLLALYSHYKEECVSKLRGMFAFVIWDKVEQKLFGARDYFGIKPFFYSEENGLTYFASEEKSILLALKGELNHISLQHYLSYQYVPEPETIMVQIKKLPPGHYFTQSPGGKLNIKSYWKPEFTSTQQTEHEKINQIRNALIDSVNVHMRSDVPVGSFLSGGIDSSFIVSLAKEVNPALKTFSVGFGVDGFSEINVAEETADALNLENINYLITPEEFLAEIPKIIWHMDDPLADPAAVPLYFVAREARKHVKVVLSGEGADELFGGYNIYREPQSLRMFNYIPNPIKHILLRLSRILPEGFKGKSFIERGVTPLEERYIGNAKIFGETEKKILLNHYNPEFDYKSITRPIYNQSAGYDPVTKMQNIDIHTWLRGDILVKADKVTMAHSIELRVPFLDKHVFEVASRLSSEDKINHKTTKYLMRKAAEGIVPDRILNRRKLGFPVPLRHWLKNELYDWAKNLITISQVDYIFNKQEIYKLLDEHVNNKRDNSRKLWVILMFMTWHQIYIEGEYDITKLATQKEQNNNHVEDSSLINV</sequence>
<dbReference type="GO" id="GO:0005829">
    <property type="term" value="C:cytosol"/>
    <property type="evidence" value="ECO:0007669"/>
    <property type="project" value="TreeGrafter"/>
</dbReference>
<dbReference type="Gene3D" id="3.60.20.10">
    <property type="entry name" value="Glutamine Phosphoribosylpyrophosphate, subunit 1, domain 1"/>
    <property type="match status" value="1"/>
</dbReference>
<dbReference type="PIRSF" id="PIRSF001589">
    <property type="entry name" value="Asn_synthetase_glu-h"/>
    <property type="match status" value="1"/>
</dbReference>
<evidence type="ECO:0000256" key="7">
    <source>
        <dbReference type="ARBA" id="ARBA00022962"/>
    </source>
</evidence>
<feature type="active site" description="For GATase activity" evidence="9">
    <location>
        <position position="2"/>
    </location>
</feature>
<comment type="pathway">
    <text evidence="1">Amino-acid biosynthesis; L-asparagine biosynthesis; L-asparagine from L-aspartate (L-Gln route): step 1/1.</text>
</comment>
<feature type="domain" description="Glutamine amidotransferase type-2" evidence="12">
    <location>
        <begin position="2"/>
        <end position="213"/>
    </location>
</feature>
<keyword evidence="14" id="KW-1185">Reference proteome</keyword>
<protein>
    <recommendedName>
        <fullName evidence="3">asparagine synthase (glutamine-hydrolyzing)</fullName>
        <ecNumber evidence="3">6.3.5.4</ecNumber>
    </recommendedName>
</protein>
<feature type="binding site" evidence="10">
    <location>
        <position position="102"/>
    </location>
    <ligand>
        <name>L-glutamine</name>
        <dbReference type="ChEBI" id="CHEBI:58359"/>
    </ligand>
</feature>
<dbReference type="SUPFAM" id="SSF56235">
    <property type="entry name" value="N-terminal nucleophile aminohydrolases (Ntn hydrolases)"/>
    <property type="match status" value="1"/>
</dbReference>
<dbReference type="STRING" id="398511.BpOF4_06190"/>
<organism evidence="13 14">
    <name type="scientific">Alkalihalophilus pseudofirmus (strain ATCC BAA-2126 / JCM 17055 / OF4)</name>
    <name type="common">Bacillus pseudofirmus</name>
    <dbReference type="NCBI Taxonomy" id="398511"/>
    <lineage>
        <taxon>Bacteria</taxon>
        <taxon>Bacillati</taxon>
        <taxon>Bacillota</taxon>
        <taxon>Bacilli</taxon>
        <taxon>Bacillales</taxon>
        <taxon>Bacillaceae</taxon>
        <taxon>Alkalihalophilus</taxon>
    </lineage>
</organism>
<proteinExistence type="inferred from homology"/>
<dbReference type="PROSITE" id="PS51278">
    <property type="entry name" value="GATASE_TYPE_2"/>
    <property type="match status" value="1"/>
</dbReference>
<name>D3FZQ8_ALKPO</name>
<dbReference type="InterPro" id="IPR029055">
    <property type="entry name" value="Ntn_hydrolases_N"/>
</dbReference>
<comment type="catalytic activity">
    <reaction evidence="8">
        <text>L-aspartate + L-glutamine + ATP + H2O = L-asparagine + L-glutamate + AMP + diphosphate + H(+)</text>
        <dbReference type="Rhea" id="RHEA:12228"/>
        <dbReference type="ChEBI" id="CHEBI:15377"/>
        <dbReference type="ChEBI" id="CHEBI:15378"/>
        <dbReference type="ChEBI" id="CHEBI:29985"/>
        <dbReference type="ChEBI" id="CHEBI:29991"/>
        <dbReference type="ChEBI" id="CHEBI:30616"/>
        <dbReference type="ChEBI" id="CHEBI:33019"/>
        <dbReference type="ChEBI" id="CHEBI:58048"/>
        <dbReference type="ChEBI" id="CHEBI:58359"/>
        <dbReference type="ChEBI" id="CHEBI:456215"/>
        <dbReference type="EC" id="6.3.5.4"/>
    </reaction>
</comment>
<gene>
    <name evidence="13" type="primary">asnB</name>
    <name evidence="13" type="ordered locus">BpOF4_06190</name>
</gene>
<dbReference type="eggNOG" id="COG0367">
    <property type="taxonomic scope" value="Bacteria"/>
</dbReference>
<dbReference type="Pfam" id="PF00733">
    <property type="entry name" value="Asn_synthase"/>
    <property type="match status" value="1"/>
</dbReference>
<dbReference type="HOGENOM" id="CLU_014658_3_0_9"/>
<evidence type="ECO:0000313" key="14">
    <source>
        <dbReference type="Proteomes" id="UP000001544"/>
    </source>
</evidence>
<evidence type="ECO:0000256" key="8">
    <source>
        <dbReference type="ARBA" id="ARBA00048741"/>
    </source>
</evidence>
<reference evidence="13 14" key="1">
    <citation type="journal article" date="2011" name="Environ. Microbiol.">
        <title>Genome of alkaliphilic Bacillus pseudofirmus OF4 reveals adaptations that support the ability to grow in an external pH range from 7.5 to 11.4.</title>
        <authorList>
            <person name="Janto B."/>
            <person name="Ahmed A."/>
            <person name="Ito M."/>
            <person name="Liu J."/>
            <person name="Hicks D.B."/>
            <person name="Pagni S."/>
            <person name="Fackelmayer O.J."/>
            <person name="Smith T.A."/>
            <person name="Earl J."/>
            <person name="Elbourne L.D."/>
            <person name="Hassan K."/>
            <person name="Paulsen I.T."/>
            <person name="Kolsto A.B."/>
            <person name="Tourasse N.J."/>
            <person name="Ehrlich G.D."/>
            <person name="Boissy R."/>
            <person name="Ivey D.M."/>
            <person name="Li G."/>
            <person name="Xue Y."/>
            <person name="Ma Y."/>
            <person name="Hu F.Z."/>
            <person name="Krulwich T.A."/>
        </authorList>
    </citation>
    <scope>NUCLEOTIDE SEQUENCE [LARGE SCALE GENOMIC DNA]</scope>
    <source>
        <strain evidence="14">ATCC BAA-2126 / JCM 17055 / OF4</strain>
    </source>
</reference>
<dbReference type="KEGG" id="bpf:BpOF4_06190"/>
<dbReference type="GO" id="GO:0006529">
    <property type="term" value="P:asparagine biosynthetic process"/>
    <property type="evidence" value="ECO:0007669"/>
    <property type="project" value="UniProtKB-KW"/>
</dbReference>
<dbReference type="InterPro" id="IPR006426">
    <property type="entry name" value="Asn_synth_AEB"/>
</dbReference>
<dbReference type="InterPro" id="IPR051786">
    <property type="entry name" value="ASN_synthetase/amidase"/>
</dbReference>
<feature type="binding site" evidence="10">
    <location>
        <position position="287"/>
    </location>
    <ligand>
        <name>ATP</name>
        <dbReference type="ChEBI" id="CHEBI:30616"/>
    </ligand>
</feature>
<evidence type="ECO:0000259" key="12">
    <source>
        <dbReference type="PROSITE" id="PS51278"/>
    </source>
</evidence>
<accession>D3FZQ8</accession>
<keyword evidence="9" id="KW-0028">Amino-acid biosynthesis</keyword>
<evidence type="ECO:0000256" key="2">
    <source>
        <dbReference type="ARBA" id="ARBA00005752"/>
    </source>
</evidence>
<evidence type="ECO:0000256" key="1">
    <source>
        <dbReference type="ARBA" id="ARBA00005187"/>
    </source>
</evidence>
<dbReference type="NCBIfam" id="TIGR01536">
    <property type="entry name" value="asn_synth_AEB"/>
    <property type="match status" value="1"/>
</dbReference>
<dbReference type="CDD" id="cd01991">
    <property type="entry name" value="Asn_synthase_B_C"/>
    <property type="match status" value="1"/>
</dbReference>
<dbReference type="AlphaFoldDB" id="D3FZQ8"/>
<feature type="site" description="Important for beta-aspartyl-AMP intermediate formation" evidence="11">
    <location>
        <position position="362"/>
    </location>
</feature>
<dbReference type="PANTHER" id="PTHR43284">
    <property type="entry name" value="ASPARAGINE SYNTHETASE (GLUTAMINE-HYDROLYZING)"/>
    <property type="match status" value="1"/>
</dbReference>
<dbReference type="PANTHER" id="PTHR43284:SF1">
    <property type="entry name" value="ASPARAGINE SYNTHETASE"/>
    <property type="match status" value="1"/>
</dbReference>
<dbReference type="InterPro" id="IPR014729">
    <property type="entry name" value="Rossmann-like_a/b/a_fold"/>
</dbReference>